<proteinExistence type="predicted"/>
<evidence type="ECO:0000256" key="1">
    <source>
        <dbReference type="SAM" id="MobiDB-lite"/>
    </source>
</evidence>
<protein>
    <submittedName>
        <fullName evidence="2">Uncharacterized protein</fullName>
    </submittedName>
</protein>
<feature type="region of interest" description="Disordered" evidence="1">
    <location>
        <begin position="1"/>
        <end position="63"/>
    </location>
</feature>
<organism evidence="2 3">
    <name type="scientific">Chloebia gouldiae</name>
    <name type="common">Gouldian finch</name>
    <name type="synonym">Erythrura gouldiae</name>
    <dbReference type="NCBI Taxonomy" id="44316"/>
    <lineage>
        <taxon>Eukaryota</taxon>
        <taxon>Metazoa</taxon>
        <taxon>Chordata</taxon>
        <taxon>Craniata</taxon>
        <taxon>Vertebrata</taxon>
        <taxon>Euteleostomi</taxon>
        <taxon>Archelosauria</taxon>
        <taxon>Archosauria</taxon>
        <taxon>Dinosauria</taxon>
        <taxon>Saurischia</taxon>
        <taxon>Theropoda</taxon>
        <taxon>Coelurosauria</taxon>
        <taxon>Aves</taxon>
        <taxon>Neognathae</taxon>
        <taxon>Neoaves</taxon>
        <taxon>Telluraves</taxon>
        <taxon>Australaves</taxon>
        <taxon>Passeriformes</taxon>
        <taxon>Passeroidea</taxon>
        <taxon>Passeridae</taxon>
        <taxon>Chloebia</taxon>
    </lineage>
</organism>
<dbReference type="Proteomes" id="UP000276834">
    <property type="component" value="Unassembled WGS sequence"/>
</dbReference>
<feature type="compositionally biased region" description="Basic and acidic residues" evidence="1">
    <location>
        <begin position="39"/>
        <end position="57"/>
    </location>
</feature>
<comment type="caution">
    <text evidence="2">The sequence shown here is derived from an EMBL/GenBank/DDBJ whole genome shotgun (WGS) entry which is preliminary data.</text>
</comment>
<name>A0A3L8RUG3_CHLGU</name>
<sequence length="114" mass="12270">MQGRKAGPKLSPSDQKCPGWDLEKRRPRHRREDGEEDAGGDRPSLRSDFQECGRDSKASSSGVTLACETISTATSNLRAQPRSRSAVPRTPVSGSAVARGYRLCQEVRAGDGLG</sequence>
<reference evidence="2 3" key="1">
    <citation type="journal article" date="2018" name="Proc. R. Soc. B">
        <title>A non-coding region near Follistatin controls head colour polymorphism in the Gouldian finch.</title>
        <authorList>
            <person name="Toomey M.B."/>
            <person name="Marques C.I."/>
            <person name="Andrade P."/>
            <person name="Araujo P.M."/>
            <person name="Sabatino S."/>
            <person name="Gazda M.A."/>
            <person name="Afonso S."/>
            <person name="Lopes R.J."/>
            <person name="Corbo J.C."/>
            <person name="Carneiro M."/>
        </authorList>
    </citation>
    <scope>NUCLEOTIDE SEQUENCE [LARGE SCALE GENOMIC DNA]</scope>
    <source>
        <strain evidence="2">Red01</strain>
        <tissue evidence="2">Muscle</tissue>
    </source>
</reference>
<keyword evidence="3" id="KW-1185">Reference proteome</keyword>
<dbReference type="OrthoDB" id="2506647at2759"/>
<dbReference type="STRING" id="44316.ENSEGOP00005013939"/>
<evidence type="ECO:0000313" key="2">
    <source>
        <dbReference type="EMBL" id="RLV86530.1"/>
    </source>
</evidence>
<accession>A0A3L8RUG3</accession>
<evidence type="ECO:0000313" key="3">
    <source>
        <dbReference type="Proteomes" id="UP000276834"/>
    </source>
</evidence>
<dbReference type="AlphaFoldDB" id="A0A3L8RUG3"/>
<dbReference type="EMBL" id="QUSF01000224">
    <property type="protein sequence ID" value="RLV86530.1"/>
    <property type="molecule type" value="Genomic_DNA"/>
</dbReference>
<gene>
    <name evidence="2" type="ORF">DV515_00015917</name>
</gene>